<name>A0AAE3KVQ0_9EURY</name>
<protein>
    <submittedName>
        <fullName evidence="1">Hydrolase</fullName>
    </submittedName>
</protein>
<dbReference type="Gene3D" id="3.60.15.10">
    <property type="entry name" value="Ribonuclease Z/Hydroxyacylglutathione hydrolase-like"/>
    <property type="match status" value="1"/>
</dbReference>
<dbReference type="InterPro" id="IPR050114">
    <property type="entry name" value="UPF0173_UPF0282_UlaG_hydrolase"/>
</dbReference>
<reference evidence="1 2" key="1">
    <citation type="journal article" date="2011" name="Appl. Environ. Microbiol.">
        <title>Methanogenic archaea isolated from Taiwan's Chelungpu fault.</title>
        <authorList>
            <person name="Wu S.Y."/>
            <person name="Lai M.C."/>
        </authorList>
    </citation>
    <scope>NUCLEOTIDE SEQUENCE [LARGE SCALE GENOMIC DNA]</scope>
    <source>
        <strain evidence="1 2">St545Mb</strain>
    </source>
</reference>
<organism evidence="1 2">
    <name type="scientific">Methanolobus chelungpuianus</name>
    <dbReference type="NCBI Taxonomy" id="502115"/>
    <lineage>
        <taxon>Archaea</taxon>
        <taxon>Methanobacteriati</taxon>
        <taxon>Methanobacteriota</taxon>
        <taxon>Stenosarchaea group</taxon>
        <taxon>Methanomicrobia</taxon>
        <taxon>Methanosarcinales</taxon>
        <taxon>Methanosarcinaceae</taxon>
        <taxon>Methanolobus</taxon>
    </lineage>
</organism>
<dbReference type="InterPro" id="IPR036866">
    <property type="entry name" value="RibonucZ/Hydroxyglut_hydro"/>
</dbReference>
<dbReference type="AlphaFoldDB" id="A0AAE3KVQ0"/>
<keyword evidence="1" id="KW-0378">Hydrolase</keyword>
<gene>
    <name evidence="1" type="ORF">PV02_00750</name>
</gene>
<dbReference type="Proteomes" id="UP001206983">
    <property type="component" value="Unassembled WGS sequence"/>
</dbReference>
<dbReference type="EMBL" id="JTEO01000001">
    <property type="protein sequence ID" value="MCQ6961746.1"/>
    <property type="molecule type" value="Genomic_DNA"/>
</dbReference>
<comment type="caution">
    <text evidence="1">The sequence shown here is derived from an EMBL/GenBank/DDBJ whole genome shotgun (WGS) entry which is preliminary data.</text>
</comment>
<sequence>MGSVTIGSVTIDWLGHAGFMIKGDDRVIYIDPYLPAYDVPSEDMGDILLITQEHDEHCHPESIRKVRKGDATTLVPESVSLDFRGDARRVAAGDSLTGELAIKGVGIEVVPAYEGETLPEPQNGGVGYILEIGGLRIYHAGDTAVIPEMRDFSVDVALLPIGGRSPMKEEQAAEAAVILSPKVAIPMHYDPGRQDADPDKFSRMVGSGAPNIDVIILDPF</sequence>
<dbReference type="SUPFAM" id="SSF56281">
    <property type="entry name" value="Metallo-hydrolase/oxidoreductase"/>
    <property type="match status" value="1"/>
</dbReference>
<evidence type="ECO:0000313" key="1">
    <source>
        <dbReference type="EMBL" id="MCQ6961746.1"/>
    </source>
</evidence>
<dbReference type="GO" id="GO:0016787">
    <property type="term" value="F:hydrolase activity"/>
    <property type="evidence" value="ECO:0007669"/>
    <property type="project" value="UniProtKB-KW"/>
</dbReference>
<evidence type="ECO:0000313" key="2">
    <source>
        <dbReference type="Proteomes" id="UP001206983"/>
    </source>
</evidence>
<accession>A0AAE3KVQ0</accession>
<keyword evidence="2" id="KW-1185">Reference proteome</keyword>
<dbReference type="PANTHER" id="PTHR43546">
    <property type="entry name" value="UPF0173 METAL-DEPENDENT HYDROLASE MJ1163-RELATED"/>
    <property type="match status" value="1"/>
</dbReference>
<dbReference type="Pfam" id="PF13483">
    <property type="entry name" value="Lactamase_B_3"/>
    <property type="match status" value="1"/>
</dbReference>
<dbReference type="PANTHER" id="PTHR43546:SF8">
    <property type="entry name" value="METALLO-BETA-LACTAMASE DOMAIN-CONTAINING PROTEIN"/>
    <property type="match status" value="1"/>
</dbReference>
<proteinExistence type="predicted"/>